<dbReference type="EMBL" id="CAJOBA010001965">
    <property type="protein sequence ID" value="CAF3622886.1"/>
    <property type="molecule type" value="Genomic_DNA"/>
</dbReference>
<feature type="region of interest" description="Disordered" evidence="3">
    <location>
        <begin position="1"/>
        <end position="36"/>
    </location>
</feature>
<dbReference type="EMBL" id="CAJNOK010001965">
    <property type="protein sequence ID" value="CAF0837991.1"/>
    <property type="molecule type" value="Genomic_DNA"/>
</dbReference>
<proteinExistence type="predicted"/>
<dbReference type="Pfam" id="PF00249">
    <property type="entry name" value="Myb_DNA-binding"/>
    <property type="match status" value="1"/>
</dbReference>
<evidence type="ECO:0000256" key="1">
    <source>
        <dbReference type="ARBA" id="ARBA00022737"/>
    </source>
</evidence>
<feature type="domain" description="Myb-like" evidence="4">
    <location>
        <begin position="38"/>
        <end position="90"/>
    </location>
</feature>
<dbReference type="FunFam" id="1.10.10.60:FF:000010">
    <property type="entry name" value="Transcriptional activator Myb isoform A"/>
    <property type="match status" value="1"/>
</dbReference>
<protein>
    <submittedName>
        <fullName evidence="8">Uncharacterized protein</fullName>
    </submittedName>
</protein>
<evidence type="ECO:0000313" key="7">
    <source>
        <dbReference type="EMBL" id="CAF0837991.1"/>
    </source>
</evidence>
<feature type="compositionally biased region" description="Polar residues" evidence="3">
    <location>
        <begin position="8"/>
        <end position="20"/>
    </location>
</feature>
<keyword evidence="2" id="KW-0238">DNA-binding</keyword>
<feature type="compositionally biased region" description="Low complexity" evidence="3">
    <location>
        <begin position="363"/>
        <end position="377"/>
    </location>
</feature>
<dbReference type="SUPFAM" id="SSF46689">
    <property type="entry name" value="Homeodomain-like"/>
    <property type="match status" value="2"/>
</dbReference>
<sequence>MISRRRSCTLSSYDGTNSDEQQSETDENRTMSSSSIVQVKKNYKKWTKEEDQKLREGCERFGEYNWSQIANHVGGQRTESQCQHRWDRVLNPSIVKGPWTSEEDNKVRDLVEKYGPRQWSLIAKHLTGRVGKQCRERWHNHLNPNINKAPWTDKENLLIYVLHKRLGNKWAEIARYLMGRSDNAIKNHWNSSMKKKFQLEEENLTKQGLDWTAMLPPDFKCPVPLQSICSSPLNNKTSVPSSPRTPLGVLTNNCRQGYQHTQTDSPLAQNMNTARSTSLPVGRHNSYLFYDYDINNRCPQTSNKQPTFGDHILFGNNNINSDSFSMDFCVLNNDETVMIKDEDKFPLILSQQIGSSSTHRCKSPNTKSNSSSPSKNKVLNTPKRLDHSQKENFTTIRKRRMIHKPLRNLTNNEVDINRKTSSLSLSSSLVTDQEQVTIKARKRQKTRSQSPTPLIQFDSSKKLKSLFGVCAFCANDSAFGPQNLFPIDDSPPVLIRTVQNGTLYQVGTNTDGDQIWLVHVWGNNGYDYGFAYGTLLAEQINKLMPKAWAHFEEQIIDSLKDMKLPEWLKKLIADKGLAAALDVQSELAKPYVDEEIYNELKGVADGSKVDYALIRRFHFLGEITRALDWDIDGSLQDYPVVTIYHPRTEKLGHPFANVAWAGYIGTLTGMSSTRLGISEIGVSFPDDTFGDESFIGVPFIFVERYILQYSNTIDDALSYISNVRRTCHLMLAVADGKLNTARMIQYSHSKVNFFDDQNLEPLADWHPRIPNVIYEGRDWLCPSAQYKLYKQITKNYGQITPALSIKDITSVVKTGDLHVAVYDLTDNMMYVANARRTNEQGPEKAYERQFVKFDLNVEFTRNNIA</sequence>
<evidence type="ECO:0000259" key="6">
    <source>
        <dbReference type="PROSITE" id="PS51294"/>
    </source>
</evidence>
<evidence type="ECO:0000313" key="8">
    <source>
        <dbReference type="EMBL" id="CAF3622886.1"/>
    </source>
</evidence>
<dbReference type="PROSITE" id="PS50090">
    <property type="entry name" value="MYB_LIKE"/>
    <property type="match status" value="3"/>
</dbReference>
<feature type="domain" description="Myb-like" evidence="4">
    <location>
        <begin position="143"/>
        <end position="193"/>
    </location>
</feature>
<dbReference type="PANTHER" id="PTHR35190">
    <property type="entry name" value="PROTEIN DCD1B"/>
    <property type="match status" value="1"/>
</dbReference>
<dbReference type="Gene3D" id="1.10.10.60">
    <property type="entry name" value="Homeodomain-like"/>
    <property type="match status" value="3"/>
</dbReference>
<evidence type="ECO:0000259" key="4">
    <source>
        <dbReference type="PROSITE" id="PS50090"/>
    </source>
</evidence>
<dbReference type="PROSITE" id="PS51294">
    <property type="entry name" value="HTH_MYB"/>
    <property type="match status" value="3"/>
</dbReference>
<dbReference type="GO" id="GO:0003677">
    <property type="term" value="F:DNA binding"/>
    <property type="evidence" value="ECO:0007669"/>
    <property type="project" value="UniProtKB-KW"/>
</dbReference>
<reference evidence="8" key="1">
    <citation type="submission" date="2021-02" db="EMBL/GenBank/DDBJ databases">
        <authorList>
            <person name="Nowell W R."/>
        </authorList>
    </citation>
    <scope>NUCLEOTIDE SEQUENCE</scope>
</reference>
<evidence type="ECO:0000256" key="2">
    <source>
        <dbReference type="ARBA" id="ARBA00023125"/>
    </source>
</evidence>
<dbReference type="Gene3D" id="3.60.60.10">
    <property type="entry name" value="Penicillin V Acylase, Chain A"/>
    <property type="match status" value="1"/>
</dbReference>
<organism evidence="8 9">
    <name type="scientific">Didymodactylos carnosus</name>
    <dbReference type="NCBI Taxonomy" id="1234261"/>
    <lineage>
        <taxon>Eukaryota</taxon>
        <taxon>Metazoa</taxon>
        <taxon>Spiralia</taxon>
        <taxon>Gnathifera</taxon>
        <taxon>Rotifera</taxon>
        <taxon>Eurotatoria</taxon>
        <taxon>Bdelloidea</taxon>
        <taxon>Philodinida</taxon>
        <taxon>Philodinidae</taxon>
        <taxon>Didymodactylos</taxon>
    </lineage>
</organism>
<feature type="domain" description="HTH myb-type" evidence="6">
    <location>
        <begin position="91"/>
        <end position="146"/>
    </location>
</feature>
<dbReference type="Proteomes" id="UP000682733">
    <property type="component" value="Unassembled WGS sequence"/>
</dbReference>
<feature type="domain" description="HTH myb-type" evidence="6">
    <location>
        <begin position="147"/>
        <end position="197"/>
    </location>
</feature>
<dbReference type="PANTHER" id="PTHR35190:SF2">
    <property type="entry name" value="PROTEIN DCD1B"/>
    <property type="match status" value="1"/>
</dbReference>
<dbReference type="InterPro" id="IPR001005">
    <property type="entry name" value="SANT/Myb"/>
</dbReference>
<evidence type="ECO:0000256" key="3">
    <source>
        <dbReference type="SAM" id="MobiDB-lite"/>
    </source>
</evidence>
<feature type="domain" description="SANT" evidence="5">
    <location>
        <begin position="44"/>
        <end position="82"/>
    </location>
</feature>
<dbReference type="Proteomes" id="UP000677228">
    <property type="component" value="Unassembled WGS sequence"/>
</dbReference>
<dbReference type="AlphaFoldDB" id="A0A8S2HAH6"/>
<dbReference type="InterPro" id="IPR009057">
    <property type="entry name" value="Homeodomain-like_sf"/>
</dbReference>
<dbReference type="InterPro" id="IPR017884">
    <property type="entry name" value="SANT_dom"/>
</dbReference>
<keyword evidence="1" id="KW-0677">Repeat</keyword>
<evidence type="ECO:0000313" key="9">
    <source>
        <dbReference type="Proteomes" id="UP000682733"/>
    </source>
</evidence>
<evidence type="ECO:0000259" key="5">
    <source>
        <dbReference type="PROSITE" id="PS51293"/>
    </source>
</evidence>
<dbReference type="Pfam" id="PF13921">
    <property type="entry name" value="Myb_DNA-bind_6"/>
    <property type="match status" value="1"/>
</dbReference>
<comment type="caution">
    <text evidence="8">The sequence shown here is derived from an EMBL/GenBank/DDBJ whole genome shotgun (WGS) entry which is preliminary data.</text>
</comment>
<accession>A0A8S2HAH6</accession>
<feature type="domain" description="Myb-like" evidence="4">
    <location>
        <begin position="91"/>
        <end position="142"/>
    </location>
</feature>
<dbReference type="CDD" id="cd00167">
    <property type="entry name" value="SANT"/>
    <property type="match status" value="3"/>
</dbReference>
<name>A0A8S2HAH6_9BILA</name>
<dbReference type="SMART" id="SM00717">
    <property type="entry name" value="SANT"/>
    <property type="match status" value="3"/>
</dbReference>
<dbReference type="InterPro" id="IPR047803">
    <property type="entry name" value="DCD1A/B-like"/>
</dbReference>
<gene>
    <name evidence="7" type="ORF">OVA965_LOCUS6495</name>
    <name evidence="8" type="ORF">TMI583_LOCUS6491</name>
</gene>
<dbReference type="PROSITE" id="PS51293">
    <property type="entry name" value="SANT"/>
    <property type="match status" value="1"/>
</dbReference>
<feature type="domain" description="HTH myb-type" evidence="6">
    <location>
        <begin position="45"/>
        <end position="90"/>
    </location>
</feature>
<feature type="region of interest" description="Disordered" evidence="3">
    <location>
        <begin position="354"/>
        <end position="386"/>
    </location>
</feature>
<dbReference type="InterPro" id="IPR017930">
    <property type="entry name" value="Myb_dom"/>
</dbReference>